<dbReference type="GO" id="GO:0000462">
    <property type="term" value="P:maturation of SSU-rRNA from tricistronic rRNA transcript (SSU-rRNA, 5.8S rRNA, LSU-rRNA)"/>
    <property type="evidence" value="ECO:0007669"/>
    <property type="project" value="InterPro"/>
</dbReference>
<evidence type="ECO:0000256" key="1">
    <source>
        <dbReference type="ARBA" id="ARBA00004604"/>
    </source>
</evidence>
<keyword evidence="6" id="KW-1185">Reference proteome</keyword>
<evidence type="ECO:0000313" key="5">
    <source>
        <dbReference type="EnsemblProtists" id="PYU1_T004898"/>
    </source>
</evidence>
<name>K3WIV6_GLOUD</name>
<dbReference type="Proteomes" id="UP000019132">
    <property type="component" value="Unassembled WGS sequence"/>
</dbReference>
<dbReference type="Pfam" id="PF15341">
    <property type="entry name" value="SLX9"/>
    <property type="match status" value="1"/>
</dbReference>
<reference evidence="6" key="1">
    <citation type="journal article" date="2010" name="Genome Biol.">
        <title>Genome sequence of the necrotrophic plant pathogen Pythium ultimum reveals original pathogenicity mechanisms and effector repertoire.</title>
        <authorList>
            <person name="Levesque C.A."/>
            <person name="Brouwer H."/>
            <person name="Cano L."/>
            <person name="Hamilton J.P."/>
            <person name="Holt C."/>
            <person name="Huitema E."/>
            <person name="Raffaele S."/>
            <person name="Robideau G.P."/>
            <person name="Thines M."/>
            <person name="Win J."/>
            <person name="Zerillo M.M."/>
            <person name="Beakes G.W."/>
            <person name="Boore J.L."/>
            <person name="Busam D."/>
            <person name="Dumas B."/>
            <person name="Ferriera S."/>
            <person name="Fuerstenberg S.I."/>
            <person name="Gachon C.M."/>
            <person name="Gaulin E."/>
            <person name="Govers F."/>
            <person name="Grenville-Briggs L."/>
            <person name="Horner N."/>
            <person name="Hostetler J."/>
            <person name="Jiang R.H."/>
            <person name="Johnson J."/>
            <person name="Krajaejun T."/>
            <person name="Lin H."/>
            <person name="Meijer H.J."/>
            <person name="Moore B."/>
            <person name="Morris P."/>
            <person name="Phuntmart V."/>
            <person name="Puiu D."/>
            <person name="Shetty J."/>
            <person name="Stajich J.E."/>
            <person name="Tripathy S."/>
            <person name="Wawra S."/>
            <person name="van West P."/>
            <person name="Whitty B.R."/>
            <person name="Coutinho P.M."/>
            <person name="Henrissat B."/>
            <person name="Martin F."/>
            <person name="Thomas P.D."/>
            <person name="Tyler B.M."/>
            <person name="De Vries R.P."/>
            <person name="Kamoun S."/>
            <person name="Yandell M."/>
            <person name="Tisserat N."/>
            <person name="Buell C.R."/>
        </authorList>
    </citation>
    <scope>NUCLEOTIDE SEQUENCE</scope>
    <source>
        <strain evidence="6">DAOM:BR144</strain>
    </source>
</reference>
<feature type="region of interest" description="Disordered" evidence="4">
    <location>
        <begin position="205"/>
        <end position="226"/>
    </location>
</feature>
<feature type="region of interest" description="Disordered" evidence="4">
    <location>
        <begin position="46"/>
        <end position="84"/>
    </location>
</feature>
<dbReference type="OMA" id="FAAIQMH"/>
<comment type="similarity">
    <text evidence="2">Belongs to the SLX9 family.</text>
</comment>
<dbReference type="HOGENOM" id="CLU_117026_0_0_1"/>
<dbReference type="EMBL" id="GL376564">
    <property type="status" value="NOT_ANNOTATED_CDS"/>
    <property type="molecule type" value="Genomic_DNA"/>
</dbReference>
<dbReference type="GO" id="GO:0005730">
    <property type="term" value="C:nucleolus"/>
    <property type="evidence" value="ECO:0007669"/>
    <property type="project" value="UniProtKB-SubCell"/>
</dbReference>
<dbReference type="GO" id="GO:0030688">
    <property type="term" value="C:preribosome, small subunit precursor"/>
    <property type="evidence" value="ECO:0007669"/>
    <property type="project" value="InterPro"/>
</dbReference>
<sequence>MARAQKKKARSHVAAAHSQAAKKKQGATAAPASALGAAAVAATFGLDDDNNDDAETQPIDNEQSGDEEGGENAALSRGQRKRMKRRTAFMKKMGLVQRVTQEKAKEVKKAEQGVFADLEELQASLFMSDKDAAKAKKTAAATTTAVAASVQKKKMSGKQRQKLAVRELVHLKAVHSHTSFQGNPFAAIQMHLQNTVVQANQENIEKTNAATAKKSRASANRMDTDA</sequence>
<dbReference type="InParanoid" id="K3WIV6"/>
<keyword evidence="3" id="KW-0539">Nucleus</keyword>
<organism evidence="5 6">
    <name type="scientific">Globisporangium ultimum (strain ATCC 200006 / CBS 805.95 / DAOM BR144)</name>
    <name type="common">Pythium ultimum</name>
    <dbReference type="NCBI Taxonomy" id="431595"/>
    <lineage>
        <taxon>Eukaryota</taxon>
        <taxon>Sar</taxon>
        <taxon>Stramenopiles</taxon>
        <taxon>Oomycota</taxon>
        <taxon>Peronosporomycetes</taxon>
        <taxon>Pythiales</taxon>
        <taxon>Pythiaceae</taxon>
        <taxon>Globisporangium</taxon>
    </lineage>
</organism>
<comment type="subcellular location">
    <subcellularLocation>
        <location evidence="1">Nucleus</location>
        <location evidence="1">Nucleolus</location>
    </subcellularLocation>
</comment>
<evidence type="ECO:0000313" key="6">
    <source>
        <dbReference type="Proteomes" id="UP000019132"/>
    </source>
</evidence>
<dbReference type="VEuPathDB" id="FungiDB:PYU1_G004887"/>
<dbReference type="PANTHER" id="PTHR31109:SF2">
    <property type="entry name" value="RIBOSOME BIOGENESIS PROTEIN SLX9 HOMOLOG"/>
    <property type="match status" value="1"/>
</dbReference>
<evidence type="ECO:0000256" key="4">
    <source>
        <dbReference type="SAM" id="MobiDB-lite"/>
    </source>
</evidence>
<accession>K3WIV6</accession>
<dbReference type="EnsemblProtists" id="PYU1_T004898">
    <property type="protein sequence ID" value="PYU1_T004898"/>
    <property type="gene ID" value="PYU1_G004887"/>
</dbReference>
<feature type="region of interest" description="Disordered" evidence="4">
    <location>
        <begin position="1"/>
        <end position="34"/>
    </location>
</feature>
<dbReference type="PANTHER" id="PTHR31109">
    <property type="entry name" value="PROTEIN FAM207A"/>
    <property type="match status" value="1"/>
</dbReference>
<evidence type="ECO:0008006" key="7">
    <source>
        <dbReference type="Google" id="ProtNLM"/>
    </source>
</evidence>
<dbReference type="STRING" id="431595.K3WIV6"/>
<protein>
    <recommendedName>
        <fullName evidence="7">Ribosome biogenesis protein SLX9</fullName>
    </recommendedName>
</protein>
<feature type="compositionally biased region" description="Basic residues" evidence="4">
    <location>
        <begin position="1"/>
        <end position="11"/>
    </location>
</feature>
<dbReference type="GO" id="GO:0030686">
    <property type="term" value="C:90S preribosome"/>
    <property type="evidence" value="ECO:0007669"/>
    <property type="project" value="InterPro"/>
</dbReference>
<proteinExistence type="inferred from homology"/>
<evidence type="ECO:0000256" key="2">
    <source>
        <dbReference type="ARBA" id="ARBA00011022"/>
    </source>
</evidence>
<dbReference type="AlphaFoldDB" id="K3WIV6"/>
<reference evidence="6" key="2">
    <citation type="submission" date="2010-04" db="EMBL/GenBank/DDBJ databases">
        <authorList>
            <person name="Buell R."/>
            <person name="Hamilton J."/>
            <person name="Hostetler J."/>
        </authorList>
    </citation>
    <scope>NUCLEOTIDE SEQUENCE [LARGE SCALE GENOMIC DNA]</scope>
    <source>
        <strain evidence="6">DAOM:BR144</strain>
    </source>
</reference>
<feature type="compositionally biased region" description="Acidic residues" evidence="4">
    <location>
        <begin position="46"/>
        <end position="55"/>
    </location>
</feature>
<reference evidence="5" key="3">
    <citation type="submission" date="2015-02" db="UniProtKB">
        <authorList>
            <consortium name="EnsemblProtists"/>
        </authorList>
    </citation>
    <scope>IDENTIFICATION</scope>
    <source>
        <strain evidence="5">DAOM BR144</strain>
    </source>
</reference>
<dbReference type="eggNOG" id="ENOG502S1QT">
    <property type="taxonomic scope" value="Eukaryota"/>
</dbReference>
<evidence type="ECO:0000256" key="3">
    <source>
        <dbReference type="ARBA" id="ARBA00023242"/>
    </source>
</evidence>
<dbReference type="InterPro" id="IPR028160">
    <property type="entry name" value="Slx9-like"/>
</dbReference>